<evidence type="ECO:0000313" key="2">
    <source>
        <dbReference type="Proteomes" id="UP001596106"/>
    </source>
</evidence>
<dbReference type="Gene3D" id="1.50.10.20">
    <property type="match status" value="1"/>
</dbReference>
<accession>A0ABW0IAH0</accession>
<gene>
    <name evidence="1" type="ORF">ACFPMF_08470</name>
</gene>
<dbReference type="EMBL" id="JBHSMA010000002">
    <property type="protein sequence ID" value="MFC5409336.1"/>
    <property type="molecule type" value="Genomic_DNA"/>
</dbReference>
<name>A0ABW0IAH0_9BACT</name>
<proteinExistence type="predicted"/>
<protein>
    <submittedName>
        <fullName evidence="1">Lanthionine synthetase LanC family protein</fullName>
    </submittedName>
</protein>
<dbReference type="RefSeq" id="WP_379843119.1">
    <property type="nucleotide sequence ID" value="NZ_JBHSMA010000002.1"/>
</dbReference>
<organism evidence="1 2">
    <name type="scientific">Larkinella bovis</name>
    <dbReference type="NCBI Taxonomy" id="683041"/>
    <lineage>
        <taxon>Bacteria</taxon>
        <taxon>Pseudomonadati</taxon>
        <taxon>Bacteroidota</taxon>
        <taxon>Cytophagia</taxon>
        <taxon>Cytophagales</taxon>
        <taxon>Spirosomataceae</taxon>
        <taxon>Larkinella</taxon>
    </lineage>
</organism>
<sequence>MDRVNVGLSATHIRLETELHRLYANVAAQPVTGLCGLFSGQIGYALFECYYQRQFGLTDNCRIWDRLEVSIDAIATGSVDHAFAGGMAGIAWGYLHLSNHGFLADSADDPQDVVAALDEPLFLLSMDDLRAGQFDYLHGGLGVCLYFLERPRSATIESYLTQLVAQLETLSIRQDDGSITWRFHGFDAGAASQPVTYNPSLSHGTASIVAVLCLLHRHGYAQRSCARLIDGGLRWLWNVRNKNHPAVFPKLLVEGQPRDEFCRMAWCYGDPGIAHTFRLAGETLGNPRWTQIADYTMRKAASRRSRPESLVSDLGFCHGSAGLAHLFSKFARWYPHPVFAETARFWSEVTLTHSLPAVADDGSPKTALLSHRGSFDLLEGEASTGLVLLAQLGADTAWERAFLLQ</sequence>
<dbReference type="InterPro" id="IPR007822">
    <property type="entry name" value="LANC-like"/>
</dbReference>
<keyword evidence="2" id="KW-1185">Reference proteome</keyword>
<reference evidence="2" key="1">
    <citation type="journal article" date="2019" name="Int. J. Syst. Evol. Microbiol.">
        <title>The Global Catalogue of Microorganisms (GCM) 10K type strain sequencing project: providing services to taxonomists for standard genome sequencing and annotation.</title>
        <authorList>
            <consortium name="The Broad Institute Genomics Platform"/>
            <consortium name="The Broad Institute Genome Sequencing Center for Infectious Disease"/>
            <person name="Wu L."/>
            <person name="Ma J."/>
        </authorList>
    </citation>
    <scope>NUCLEOTIDE SEQUENCE [LARGE SCALE GENOMIC DNA]</scope>
    <source>
        <strain evidence="2">CCUG 55250</strain>
    </source>
</reference>
<dbReference type="Proteomes" id="UP001596106">
    <property type="component" value="Unassembled WGS sequence"/>
</dbReference>
<comment type="caution">
    <text evidence="1">The sequence shown here is derived from an EMBL/GenBank/DDBJ whole genome shotgun (WGS) entry which is preliminary data.</text>
</comment>
<dbReference type="Pfam" id="PF05147">
    <property type="entry name" value="LANC_like"/>
    <property type="match status" value="1"/>
</dbReference>
<evidence type="ECO:0000313" key="1">
    <source>
        <dbReference type="EMBL" id="MFC5409336.1"/>
    </source>
</evidence>
<dbReference type="PRINTS" id="PR01950">
    <property type="entry name" value="LANCSUPER"/>
</dbReference>
<dbReference type="SMART" id="SM01260">
    <property type="entry name" value="LANC_like"/>
    <property type="match status" value="1"/>
</dbReference>
<dbReference type="SUPFAM" id="SSF158745">
    <property type="entry name" value="LanC-like"/>
    <property type="match status" value="1"/>
</dbReference>